<dbReference type="PANTHER" id="PTHR35910">
    <property type="entry name" value="2EXR DOMAIN-CONTAINING PROTEIN"/>
    <property type="match status" value="1"/>
</dbReference>
<keyword evidence="1" id="KW-1133">Transmembrane helix</keyword>
<accession>A0AA39X3S0</accession>
<proteinExistence type="predicted"/>
<name>A0AA39X3S0_9PEZI</name>
<dbReference type="EMBL" id="JAULSU010000002">
    <property type="protein sequence ID" value="KAK0626762.1"/>
    <property type="molecule type" value="Genomic_DNA"/>
</dbReference>
<dbReference type="AlphaFoldDB" id="A0AA39X3S0"/>
<feature type="transmembrane region" description="Helical" evidence="1">
    <location>
        <begin position="12"/>
        <end position="30"/>
    </location>
</feature>
<protein>
    <recommendedName>
        <fullName evidence="2">2EXR domain-containing protein</fullName>
    </recommendedName>
</protein>
<feature type="domain" description="2EXR" evidence="2">
    <location>
        <begin position="69"/>
        <end position="191"/>
    </location>
</feature>
<evidence type="ECO:0000313" key="3">
    <source>
        <dbReference type="EMBL" id="KAK0626762.1"/>
    </source>
</evidence>
<dbReference type="InterPro" id="IPR045518">
    <property type="entry name" value="2EXR"/>
</dbReference>
<keyword evidence="4" id="KW-1185">Reference proteome</keyword>
<sequence>MLSPSVISGSDSHSYMLQLIIKITILVGWFSRRLRQYTRLAQEAASEAAEERRLAREEALLAASKPTTFPQFSRLPAELRQQIWEEALPNSRVLMLQLPGSSGRMPSLAKCLSPVLALRSPFSVSQSSQKRGILGRSRKNSVNVWTCSAKIPVVLHVNSESRVVALRHYRLGLAPGNSQPRIYVNFKLDVIGLSDELMQSPVGRNLWRLTEDLKKARMLCLASSSAASFLSMRQPYGLESVEELALVDSTLWAAGIVPRVAQLDFKHWITWQCERGNARWGYGKGIEACDDISETTE</sequence>
<evidence type="ECO:0000259" key="2">
    <source>
        <dbReference type="Pfam" id="PF20150"/>
    </source>
</evidence>
<gene>
    <name evidence="3" type="ORF">B0T14DRAFT_117047</name>
</gene>
<dbReference type="Proteomes" id="UP001175000">
    <property type="component" value="Unassembled WGS sequence"/>
</dbReference>
<evidence type="ECO:0000313" key="4">
    <source>
        <dbReference type="Proteomes" id="UP001175000"/>
    </source>
</evidence>
<comment type="caution">
    <text evidence="3">The sequence shown here is derived from an EMBL/GenBank/DDBJ whole genome shotgun (WGS) entry which is preliminary data.</text>
</comment>
<dbReference type="PANTHER" id="PTHR35910:SF1">
    <property type="entry name" value="2EXR DOMAIN-CONTAINING PROTEIN"/>
    <property type="match status" value="1"/>
</dbReference>
<organism evidence="3 4">
    <name type="scientific">Immersiella caudata</name>
    <dbReference type="NCBI Taxonomy" id="314043"/>
    <lineage>
        <taxon>Eukaryota</taxon>
        <taxon>Fungi</taxon>
        <taxon>Dikarya</taxon>
        <taxon>Ascomycota</taxon>
        <taxon>Pezizomycotina</taxon>
        <taxon>Sordariomycetes</taxon>
        <taxon>Sordariomycetidae</taxon>
        <taxon>Sordariales</taxon>
        <taxon>Lasiosphaeriaceae</taxon>
        <taxon>Immersiella</taxon>
    </lineage>
</organism>
<keyword evidence="1" id="KW-0472">Membrane</keyword>
<reference evidence="3" key="1">
    <citation type="submission" date="2023-06" db="EMBL/GenBank/DDBJ databases">
        <title>Genome-scale phylogeny and comparative genomics of the fungal order Sordariales.</title>
        <authorList>
            <consortium name="Lawrence Berkeley National Laboratory"/>
            <person name="Hensen N."/>
            <person name="Bonometti L."/>
            <person name="Westerberg I."/>
            <person name="Brannstrom I.O."/>
            <person name="Guillou S."/>
            <person name="Cros-Aarteil S."/>
            <person name="Calhoun S."/>
            <person name="Haridas S."/>
            <person name="Kuo A."/>
            <person name="Mondo S."/>
            <person name="Pangilinan J."/>
            <person name="Riley R."/>
            <person name="Labutti K."/>
            <person name="Andreopoulos B."/>
            <person name="Lipzen A."/>
            <person name="Chen C."/>
            <person name="Yanf M."/>
            <person name="Daum C."/>
            <person name="Ng V."/>
            <person name="Clum A."/>
            <person name="Steindorff A."/>
            <person name="Ohm R."/>
            <person name="Martin F."/>
            <person name="Silar P."/>
            <person name="Natvig D."/>
            <person name="Lalanne C."/>
            <person name="Gautier V."/>
            <person name="Ament-Velasquez S.L."/>
            <person name="Kruys A."/>
            <person name="Hutchinson M.I."/>
            <person name="Powell A.J."/>
            <person name="Barry K."/>
            <person name="Miller A.N."/>
            <person name="Grigoriev I.V."/>
            <person name="Debuchy R."/>
            <person name="Gladieux P."/>
            <person name="Thoren M.H."/>
            <person name="Johannesson H."/>
        </authorList>
    </citation>
    <scope>NUCLEOTIDE SEQUENCE</scope>
    <source>
        <strain evidence="3">CBS 606.72</strain>
    </source>
</reference>
<dbReference type="Pfam" id="PF20150">
    <property type="entry name" value="2EXR"/>
    <property type="match status" value="1"/>
</dbReference>
<keyword evidence="1" id="KW-0812">Transmembrane</keyword>
<evidence type="ECO:0000256" key="1">
    <source>
        <dbReference type="SAM" id="Phobius"/>
    </source>
</evidence>